<feature type="transmembrane region" description="Helical" evidence="8">
    <location>
        <begin position="269"/>
        <end position="286"/>
    </location>
</feature>
<reference evidence="9 10" key="1">
    <citation type="journal article" date="2015" name="Genome Announc.">
        <title>Draft Genome Sequence and Gene Annotation of the Entomopathogenic Fungus Verticillium hemipterigenum.</title>
        <authorList>
            <person name="Horn F."/>
            <person name="Habel A."/>
            <person name="Scharf D.H."/>
            <person name="Dworschak J."/>
            <person name="Brakhage A.A."/>
            <person name="Guthke R."/>
            <person name="Hertweck C."/>
            <person name="Linde J."/>
        </authorList>
    </citation>
    <scope>NUCLEOTIDE SEQUENCE [LARGE SCALE GENOMIC DNA]</scope>
</reference>
<dbReference type="PANTHER" id="PTHR15301">
    <property type="entry name" value="INSULIN-INDUCED GENE 1"/>
    <property type="match status" value="1"/>
</dbReference>
<dbReference type="InterPro" id="IPR025929">
    <property type="entry name" value="INSIG_fam"/>
</dbReference>
<dbReference type="AlphaFoldDB" id="A0A0A1SZH1"/>
<name>A0A0A1SZH1_9HYPO</name>
<feature type="transmembrane region" description="Helical" evidence="8">
    <location>
        <begin position="350"/>
        <end position="368"/>
    </location>
</feature>
<evidence type="ECO:0000256" key="7">
    <source>
        <dbReference type="SAM" id="MobiDB-lite"/>
    </source>
</evidence>
<dbReference type="Pfam" id="PF07281">
    <property type="entry name" value="INSIG"/>
    <property type="match status" value="1"/>
</dbReference>
<dbReference type="OrthoDB" id="205546at2759"/>
<dbReference type="HOGENOM" id="CLU_039316_1_0_1"/>
<keyword evidence="5 8" id="KW-1133">Transmembrane helix</keyword>
<dbReference type="Proteomes" id="UP000039046">
    <property type="component" value="Unassembled WGS sequence"/>
</dbReference>
<evidence type="ECO:0000313" key="10">
    <source>
        <dbReference type="Proteomes" id="UP000039046"/>
    </source>
</evidence>
<feature type="transmembrane region" description="Helical" evidence="8">
    <location>
        <begin position="245"/>
        <end position="263"/>
    </location>
</feature>
<feature type="transmembrane region" description="Helical" evidence="8">
    <location>
        <begin position="151"/>
        <end position="172"/>
    </location>
</feature>
<comment type="similarity">
    <text evidence="2">Belongs to the INSIG family.</text>
</comment>
<evidence type="ECO:0000256" key="5">
    <source>
        <dbReference type="ARBA" id="ARBA00022989"/>
    </source>
</evidence>
<gene>
    <name evidence="9" type="ORF">VHEMI05986</name>
</gene>
<dbReference type="EMBL" id="CDHN01000003">
    <property type="protein sequence ID" value="CEJ90186.1"/>
    <property type="molecule type" value="Genomic_DNA"/>
</dbReference>
<dbReference type="GO" id="GO:0005789">
    <property type="term" value="C:endoplasmic reticulum membrane"/>
    <property type="evidence" value="ECO:0007669"/>
    <property type="project" value="UniProtKB-SubCell"/>
</dbReference>
<comment type="subcellular location">
    <subcellularLocation>
        <location evidence="1">Endoplasmic reticulum membrane</location>
        <topology evidence="1">Multi-pass membrane protein</topology>
    </subcellularLocation>
</comment>
<feature type="transmembrane region" description="Helical" evidence="8">
    <location>
        <begin position="293"/>
        <end position="310"/>
    </location>
</feature>
<keyword evidence="6 8" id="KW-0472">Membrane</keyword>
<keyword evidence="3 8" id="KW-0812">Transmembrane</keyword>
<evidence type="ECO:0000313" key="9">
    <source>
        <dbReference type="EMBL" id="CEJ90186.1"/>
    </source>
</evidence>
<evidence type="ECO:0000256" key="6">
    <source>
        <dbReference type="ARBA" id="ARBA00023136"/>
    </source>
</evidence>
<accession>A0A0A1SZH1</accession>
<organism evidence="9 10">
    <name type="scientific">[Torrubiella] hemipterigena</name>
    <dbReference type="NCBI Taxonomy" id="1531966"/>
    <lineage>
        <taxon>Eukaryota</taxon>
        <taxon>Fungi</taxon>
        <taxon>Dikarya</taxon>
        <taxon>Ascomycota</taxon>
        <taxon>Pezizomycotina</taxon>
        <taxon>Sordariomycetes</taxon>
        <taxon>Hypocreomycetidae</taxon>
        <taxon>Hypocreales</taxon>
        <taxon>Clavicipitaceae</taxon>
        <taxon>Clavicipitaceae incertae sedis</taxon>
        <taxon>'Torrubiella' clade</taxon>
    </lineage>
</organism>
<sequence length="387" mass="42059">MSDDGPQIVRPIPRRPFNVNFTRATPPEDPSSPELPNDASFGSRLLSAAWEKLGDTPGAGASTISRPPSIMNLTSSTLYGIYSPTASKGDRGFAEPQDGETPWGTGAQTPIKRPSVDEATYELMRDRHMKRRRSSFKAEAATKTETSKLSIALRTSLLFVLGLGYGALVTHFQAEQKLSSGIIDPTYNKTYLAFWGVSGVFLGSLLPWFDTFWEEAFPNTENEEAEVGEDEEEDRAAATASDWTLVMRAIGAFVGIVFAIRKLAWASSLQLSITLALVNPLLWWLIDRSKPGLLLSTAVGVIGSALLMGVNPEVMPTPAGQITHNSTMQVPSSEALMLGGLATQQTVETGVWMVSVLFCSCVCFGNIGRRLTWSRSASTKGRWAFVQ</sequence>
<evidence type="ECO:0000256" key="2">
    <source>
        <dbReference type="ARBA" id="ARBA00007475"/>
    </source>
</evidence>
<evidence type="ECO:0000256" key="3">
    <source>
        <dbReference type="ARBA" id="ARBA00022692"/>
    </source>
</evidence>
<evidence type="ECO:0000256" key="1">
    <source>
        <dbReference type="ARBA" id="ARBA00004477"/>
    </source>
</evidence>
<proteinExistence type="inferred from homology"/>
<feature type="transmembrane region" description="Helical" evidence="8">
    <location>
        <begin position="192"/>
        <end position="209"/>
    </location>
</feature>
<dbReference type="GO" id="GO:0016126">
    <property type="term" value="P:sterol biosynthetic process"/>
    <property type="evidence" value="ECO:0007669"/>
    <property type="project" value="TreeGrafter"/>
</dbReference>
<evidence type="ECO:0008006" key="11">
    <source>
        <dbReference type="Google" id="ProtNLM"/>
    </source>
</evidence>
<feature type="region of interest" description="Disordered" evidence="7">
    <location>
        <begin position="1"/>
        <end position="40"/>
    </location>
</feature>
<keyword evidence="4" id="KW-0256">Endoplasmic reticulum</keyword>
<dbReference type="PANTHER" id="PTHR15301:SF3">
    <property type="entry name" value="PROTEIN NSG1-RELATED"/>
    <property type="match status" value="1"/>
</dbReference>
<dbReference type="STRING" id="1531966.A0A0A1SZH1"/>
<feature type="region of interest" description="Disordered" evidence="7">
    <location>
        <begin position="88"/>
        <end position="111"/>
    </location>
</feature>
<keyword evidence="10" id="KW-1185">Reference proteome</keyword>
<evidence type="ECO:0000256" key="8">
    <source>
        <dbReference type="SAM" id="Phobius"/>
    </source>
</evidence>
<protein>
    <recommendedName>
        <fullName evidence="11">INSIG domain-containing protein</fullName>
    </recommendedName>
</protein>
<evidence type="ECO:0000256" key="4">
    <source>
        <dbReference type="ARBA" id="ARBA00022824"/>
    </source>
</evidence>